<evidence type="ECO:0000256" key="5">
    <source>
        <dbReference type="ARBA" id="ARBA00022741"/>
    </source>
</evidence>
<dbReference type="SUPFAM" id="SSF52172">
    <property type="entry name" value="CheY-like"/>
    <property type="match status" value="1"/>
</dbReference>
<feature type="domain" description="Response regulatory" evidence="12">
    <location>
        <begin position="555"/>
        <end position="671"/>
    </location>
</feature>
<evidence type="ECO:0000259" key="11">
    <source>
        <dbReference type="PROSITE" id="PS50109"/>
    </source>
</evidence>
<dbReference type="OrthoDB" id="9796100at2"/>
<evidence type="ECO:0000256" key="7">
    <source>
        <dbReference type="ARBA" id="ARBA00022840"/>
    </source>
</evidence>
<proteinExistence type="predicted"/>
<feature type="transmembrane region" description="Helical" evidence="10">
    <location>
        <begin position="135"/>
        <end position="156"/>
    </location>
</feature>
<dbReference type="KEGG" id="rid:RIdsm_00043"/>
<comment type="catalytic activity">
    <reaction evidence="1">
        <text>ATP + protein L-histidine = ADP + protein N-phospho-L-histidine.</text>
        <dbReference type="EC" id="2.7.13.3"/>
    </reaction>
</comment>
<keyword evidence="10" id="KW-1133">Transmembrane helix</keyword>
<dbReference type="SUPFAM" id="SSF55874">
    <property type="entry name" value="ATPase domain of HSP90 chaperone/DNA topoisomerase II/histidine kinase"/>
    <property type="match status" value="1"/>
</dbReference>
<dbReference type="PROSITE" id="PS50109">
    <property type="entry name" value="HIS_KIN"/>
    <property type="match status" value="1"/>
</dbReference>
<feature type="transmembrane region" description="Helical" evidence="10">
    <location>
        <begin position="111"/>
        <end position="129"/>
    </location>
</feature>
<keyword evidence="4" id="KW-0808">Transferase</keyword>
<evidence type="ECO:0000256" key="6">
    <source>
        <dbReference type="ARBA" id="ARBA00022777"/>
    </source>
</evidence>
<evidence type="ECO:0000256" key="2">
    <source>
        <dbReference type="ARBA" id="ARBA00012438"/>
    </source>
</evidence>
<dbReference type="SMART" id="SM00387">
    <property type="entry name" value="HATPase_c"/>
    <property type="match status" value="1"/>
</dbReference>
<sequence length="684" mass="72332">MHDTSASYGLDTIDPPRLGLGLAVSVALGAAIVLVFGWGLDIDWLRRVAPGLPAMVPATALTLLVGGAGTVVLLRNGPRWVPFLCAAAIFVIISLEQVTSLTPAELRGTDAMSMASVLCAALLGLSLLLRSLRLGTASILVDTTGLVVASIPLVGYVFGAQTLFYNPLYTLMALHTALAHVAIFLALLLTDPRRGWIEVLLSQEPGSRMARRVLPVTIVVPLLLALIVAEAVEREFMTIEFRLAVLTFLVIASTVTAVIGFAHLTNLAERRSTEAEAAYLRSEMHRQQTELAAARSEKVAALGKLVGGVAHDFNNTLNVILGNLELLDEDSNRTNQRTYLSEAIAASNRAAQLTRQLLAYGRKSQLSPKPIDLESEVDGAIAMFRRVCPANISITRQFDETGLTLRVDPAALQQAVLNVLINARDALPEGGEIHLTGRREHLSGATVNGFHGAETLPDGTYATLAIEDTGEGMTPEIAEQAAEPFFTTKKVGEGTGLGLSTVAGFCRQSDGGLRIDAAPGSGTLVTMAFPATSGRAAGVTPARDEPKDAAAAPGGVLIVDDDEALTRVMKAQLERSGHDVRTAHDATQALATLDAGPLPEVVLTDIVMPGEMQGHHLADRIRQRYPGIEVILMSGYASEAQREAIEAAAGLPFLQKPIDVRTLRTIVGRATTPPGETGTGTPGA</sequence>
<dbReference type="PROSITE" id="PS50110">
    <property type="entry name" value="RESPONSE_REGULATORY"/>
    <property type="match status" value="1"/>
</dbReference>
<keyword evidence="7" id="KW-0067">ATP-binding</keyword>
<dbReference type="InterPro" id="IPR011006">
    <property type="entry name" value="CheY-like_superfamily"/>
</dbReference>
<accession>A0A5P3A7C8</accession>
<dbReference type="InterPro" id="IPR036890">
    <property type="entry name" value="HATPase_C_sf"/>
</dbReference>
<evidence type="ECO:0000256" key="4">
    <source>
        <dbReference type="ARBA" id="ARBA00022679"/>
    </source>
</evidence>
<dbReference type="PRINTS" id="PR00344">
    <property type="entry name" value="BCTRLSENSOR"/>
</dbReference>
<dbReference type="Pfam" id="PF00512">
    <property type="entry name" value="HisKA"/>
    <property type="match status" value="1"/>
</dbReference>
<dbReference type="Pfam" id="PF02518">
    <property type="entry name" value="HATPase_c"/>
    <property type="match status" value="1"/>
</dbReference>
<dbReference type="GO" id="GO:0005524">
    <property type="term" value="F:ATP binding"/>
    <property type="evidence" value="ECO:0007669"/>
    <property type="project" value="UniProtKB-KW"/>
</dbReference>
<dbReference type="AlphaFoldDB" id="A0A5P3A7C8"/>
<evidence type="ECO:0000256" key="9">
    <source>
        <dbReference type="PROSITE-ProRule" id="PRU00169"/>
    </source>
</evidence>
<dbReference type="Gene3D" id="1.10.287.130">
    <property type="match status" value="1"/>
</dbReference>
<dbReference type="InterPro" id="IPR005467">
    <property type="entry name" value="His_kinase_dom"/>
</dbReference>
<dbReference type="InterPro" id="IPR004358">
    <property type="entry name" value="Sig_transdc_His_kin-like_C"/>
</dbReference>
<evidence type="ECO:0000256" key="10">
    <source>
        <dbReference type="SAM" id="Phobius"/>
    </source>
</evidence>
<evidence type="ECO:0000256" key="3">
    <source>
        <dbReference type="ARBA" id="ARBA00022553"/>
    </source>
</evidence>
<dbReference type="SUPFAM" id="SSF47384">
    <property type="entry name" value="Homodimeric domain of signal transducing histidine kinase"/>
    <property type="match status" value="1"/>
</dbReference>
<keyword evidence="8" id="KW-0902">Two-component regulatory system</keyword>
<feature type="transmembrane region" description="Helical" evidence="10">
    <location>
        <begin position="80"/>
        <end position="99"/>
    </location>
</feature>
<dbReference type="Gene3D" id="3.30.565.10">
    <property type="entry name" value="Histidine kinase-like ATPase, C-terminal domain"/>
    <property type="match status" value="1"/>
</dbReference>
<gene>
    <name evidence="13" type="ORF">RIdsm_00043</name>
</gene>
<feature type="transmembrane region" description="Helical" evidence="10">
    <location>
        <begin position="209"/>
        <end position="229"/>
    </location>
</feature>
<dbReference type="EMBL" id="CP031598">
    <property type="protein sequence ID" value="QEW24268.1"/>
    <property type="molecule type" value="Genomic_DNA"/>
</dbReference>
<dbReference type="SMART" id="SM00388">
    <property type="entry name" value="HisKA"/>
    <property type="match status" value="1"/>
</dbReference>
<dbReference type="InterPro" id="IPR001789">
    <property type="entry name" value="Sig_transdc_resp-reg_receiver"/>
</dbReference>
<dbReference type="Gene3D" id="3.40.50.2300">
    <property type="match status" value="1"/>
</dbReference>
<organism evidence="13 14">
    <name type="scientific">Roseovarius indicus</name>
    <dbReference type="NCBI Taxonomy" id="540747"/>
    <lineage>
        <taxon>Bacteria</taxon>
        <taxon>Pseudomonadati</taxon>
        <taxon>Pseudomonadota</taxon>
        <taxon>Alphaproteobacteria</taxon>
        <taxon>Rhodobacterales</taxon>
        <taxon>Roseobacteraceae</taxon>
        <taxon>Roseovarius</taxon>
    </lineage>
</organism>
<feature type="transmembrane region" description="Helical" evidence="10">
    <location>
        <begin position="20"/>
        <end position="40"/>
    </location>
</feature>
<evidence type="ECO:0000256" key="8">
    <source>
        <dbReference type="ARBA" id="ARBA00023012"/>
    </source>
</evidence>
<dbReference type="PANTHER" id="PTHR43065">
    <property type="entry name" value="SENSOR HISTIDINE KINASE"/>
    <property type="match status" value="1"/>
</dbReference>
<evidence type="ECO:0000313" key="14">
    <source>
        <dbReference type="Proteomes" id="UP000325785"/>
    </source>
</evidence>
<dbReference type="GO" id="GO:0000155">
    <property type="term" value="F:phosphorelay sensor kinase activity"/>
    <property type="evidence" value="ECO:0007669"/>
    <property type="project" value="InterPro"/>
</dbReference>
<dbReference type="Proteomes" id="UP000325785">
    <property type="component" value="Chromosome"/>
</dbReference>
<evidence type="ECO:0000313" key="13">
    <source>
        <dbReference type="EMBL" id="QEW24268.1"/>
    </source>
</evidence>
<keyword evidence="5" id="KW-0547">Nucleotide-binding</keyword>
<dbReference type="PANTHER" id="PTHR43065:SF46">
    <property type="entry name" value="C4-DICARBOXYLATE TRANSPORT SENSOR PROTEIN DCTB"/>
    <property type="match status" value="1"/>
</dbReference>
<evidence type="ECO:0000259" key="12">
    <source>
        <dbReference type="PROSITE" id="PS50110"/>
    </source>
</evidence>
<evidence type="ECO:0000256" key="1">
    <source>
        <dbReference type="ARBA" id="ARBA00000085"/>
    </source>
</evidence>
<dbReference type="InterPro" id="IPR003661">
    <property type="entry name" value="HisK_dim/P_dom"/>
</dbReference>
<dbReference type="SMART" id="SM00448">
    <property type="entry name" value="REC"/>
    <property type="match status" value="1"/>
</dbReference>
<dbReference type="EC" id="2.7.13.3" evidence="2"/>
<dbReference type="RefSeq" id="WP_057817502.1">
    <property type="nucleotide sequence ID" value="NZ_CP031598.1"/>
</dbReference>
<dbReference type="InterPro" id="IPR036097">
    <property type="entry name" value="HisK_dim/P_sf"/>
</dbReference>
<feature type="domain" description="Histidine kinase" evidence="11">
    <location>
        <begin position="308"/>
        <end position="533"/>
    </location>
</feature>
<feature type="transmembrane region" description="Helical" evidence="10">
    <location>
        <begin position="168"/>
        <end position="189"/>
    </location>
</feature>
<dbReference type="Pfam" id="PF00072">
    <property type="entry name" value="Response_reg"/>
    <property type="match status" value="1"/>
</dbReference>
<feature type="transmembrane region" description="Helical" evidence="10">
    <location>
        <begin position="241"/>
        <end position="264"/>
    </location>
</feature>
<feature type="transmembrane region" description="Helical" evidence="10">
    <location>
        <begin position="52"/>
        <end position="74"/>
    </location>
</feature>
<name>A0A5P3A7C8_9RHOB</name>
<dbReference type="InterPro" id="IPR003594">
    <property type="entry name" value="HATPase_dom"/>
</dbReference>
<keyword evidence="3 9" id="KW-0597">Phosphoprotein</keyword>
<dbReference type="CDD" id="cd00082">
    <property type="entry name" value="HisKA"/>
    <property type="match status" value="1"/>
</dbReference>
<keyword evidence="10" id="KW-0812">Transmembrane</keyword>
<protein>
    <recommendedName>
        <fullName evidence="2">histidine kinase</fullName>
        <ecNumber evidence="2">2.7.13.3</ecNumber>
    </recommendedName>
</protein>
<keyword evidence="10" id="KW-0472">Membrane</keyword>
<keyword evidence="6" id="KW-0418">Kinase</keyword>
<reference evidence="13 14" key="1">
    <citation type="submission" date="2018-08" db="EMBL/GenBank/DDBJ databases">
        <title>Genetic Globetrotter - A new plasmid hitch-hiking vast phylogenetic and geographic distances.</title>
        <authorList>
            <person name="Vollmers J."/>
            <person name="Petersen J."/>
        </authorList>
    </citation>
    <scope>NUCLEOTIDE SEQUENCE [LARGE SCALE GENOMIC DNA]</scope>
    <source>
        <strain evidence="13 14">DSM 26383</strain>
    </source>
</reference>
<feature type="modified residue" description="4-aspartylphosphate" evidence="9">
    <location>
        <position position="605"/>
    </location>
</feature>